<dbReference type="Gene3D" id="3.80.10.10">
    <property type="entry name" value="Ribonuclease Inhibitor"/>
    <property type="match status" value="1"/>
</dbReference>
<dbReference type="InterPro" id="IPR044997">
    <property type="entry name" value="F-box_plant"/>
</dbReference>
<gene>
    <name evidence="4" type="ORF">HID58_089966</name>
</gene>
<evidence type="ECO:0000313" key="5">
    <source>
        <dbReference type="Proteomes" id="UP000824890"/>
    </source>
</evidence>
<dbReference type="PANTHER" id="PTHR32153">
    <property type="entry name" value="OJ000223_09.16 PROTEIN"/>
    <property type="match status" value="1"/>
</dbReference>
<dbReference type="EMBL" id="JAGKQM010000019">
    <property type="protein sequence ID" value="KAH0861705.1"/>
    <property type="molecule type" value="Genomic_DNA"/>
</dbReference>
<keyword evidence="2" id="KW-0812">Transmembrane</keyword>
<dbReference type="Pfam" id="PF24758">
    <property type="entry name" value="LRR_At5g56370"/>
    <property type="match status" value="1"/>
</dbReference>
<dbReference type="InterPro" id="IPR055411">
    <property type="entry name" value="LRR_FXL15/At3g58940/PEG3-like"/>
</dbReference>
<feature type="region of interest" description="Disordered" evidence="1">
    <location>
        <begin position="1"/>
        <end position="24"/>
    </location>
</feature>
<keyword evidence="2" id="KW-1133">Transmembrane helix</keyword>
<name>A0ABQ7Y3M7_BRANA</name>
<reference evidence="4 5" key="1">
    <citation type="submission" date="2021-05" db="EMBL/GenBank/DDBJ databases">
        <title>Genome Assembly of Synthetic Allotetraploid Brassica napus Reveals Homoeologous Exchanges between Subgenomes.</title>
        <authorList>
            <person name="Davis J.T."/>
        </authorList>
    </citation>
    <scope>NUCLEOTIDE SEQUENCE [LARGE SCALE GENOMIC DNA]</scope>
    <source>
        <strain evidence="5">cv. Da-Ae</strain>
        <tissue evidence="4">Seedling</tissue>
    </source>
</reference>
<keyword evidence="5" id="KW-1185">Reference proteome</keyword>
<dbReference type="InterPro" id="IPR032675">
    <property type="entry name" value="LRR_dom_sf"/>
</dbReference>
<evidence type="ECO:0000259" key="3">
    <source>
        <dbReference type="Pfam" id="PF24758"/>
    </source>
</evidence>
<feature type="transmembrane region" description="Helical" evidence="2">
    <location>
        <begin position="501"/>
        <end position="520"/>
    </location>
</feature>
<evidence type="ECO:0000256" key="1">
    <source>
        <dbReference type="SAM" id="MobiDB-lite"/>
    </source>
</evidence>
<dbReference type="SUPFAM" id="SSF52047">
    <property type="entry name" value="RNI-like"/>
    <property type="match status" value="1"/>
</dbReference>
<keyword evidence="2" id="KW-0472">Membrane</keyword>
<organism evidence="4 5">
    <name type="scientific">Brassica napus</name>
    <name type="common">Rape</name>
    <dbReference type="NCBI Taxonomy" id="3708"/>
    <lineage>
        <taxon>Eukaryota</taxon>
        <taxon>Viridiplantae</taxon>
        <taxon>Streptophyta</taxon>
        <taxon>Embryophyta</taxon>
        <taxon>Tracheophyta</taxon>
        <taxon>Spermatophyta</taxon>
        <taxon>Magnoliopsida</taxon>
        <taxon>eudicotyledons</taxon>
        <taxon>Gunneridae</taxon>
        <taxon>Pentapetalae</taxon>
        <taxon>rosids</taxon>
        <taxon>malvids</taxon>
        <taxon>Brassicales</taxon>
        <taxon>Brassicaceae</taxon>
        <taxon>Brassiceae</taxon>
        <taxon>Brassica</taxon>
    </lineage>
</organism>
<sequence>MTTMEQRRNQNTVQQQDDEETQHGPFPVEQLQAAGMASVDGLKQLSLSLPFSDMIPRCTVSWKSLRNLSLIECKLGQESTDNILSGCPVLESLTLYACRSLERLDLRKSLSLRRLEIYHSHPGRELDPSGPVEIVAPHIHFLKLTVYADKQFTLTDVSSLTEAHLYIRINILLDSTAHCFQTLALELLAKLHNVESLTLGATLLRILSLAELRGDPFPTLKVQTLIIRTEFAKLRQAKKSPRRNLSGPVPDVRRLDGSAPLHHHRLGFSSEEAPSLMFLMVTAPLPPQFRPPPDPPPCKFSLLGSISPIEPPEPPDPPDAHALLCFLITFSSLSPRALAQSLDLDFPFSTSESRSAHNVLVTCLCSITAKYVVAARLPSPETPLLPYTSLCDNSHPTIGSFMIVESILYSAIECSLPITSFYSVIECSLLITPLYSAIECLPTTCWFQILIITTLLKPTSTSLLPWFLYCCCSCVARSDFGLEDYFTDDSLSVLFKGSASWCHSALAIVASVTIVSHALVALPVTNIRSLSVFFVAYGVIPLLKPSVVEIRGRLCNVSCLCIMIASIFVFLLAFCCSKFVSQYGFVIIFVNTSSDGD</sequence>
<dbReference type="Proteomes" id="UP000824890">
    <property type="component" value="Unassembled WGS sequence"/>
</dbReference>
<feature type="domain" description="F-box/LRR-repeat protein 15/At3g58940/PEG3-like LRR" evidence="3">
    <location>
        <begin position="29"/>
        <end position="121"/>
    </location>
</feature>
<evidence type="ECO:0000313" key="4">
    <source>
        <dbReference type="EMBL" id="KAH0861705.1"/>
    </source>
</evidence>
<protein>
    <recommendedName>
        <fullName evidence="3">F-box/LRR-repeat protein 15/At3g58940/PEG3-like LRR domain-containing protein</fullName>
    </recommendedName>
</protein>
<comment type="caution">
    <text evidence="4">The sequence shown here is derived from an EMBL/GenBank/DDBJ whole genome shotgun (WGS) entry which is preliminary data.</text>
</comment>
<evidence type="ECO:0000256" key="2">
    <source>
        <dbReference type="SAM" id="Phobius"/>
    </source>
</evidence>
<proteinExistence type="predicted"/>
<feature type="transmembrane region" description="Helical" evidence="2">
    <location>
        <begin position="555"/>
        <end position="574"/>
    </location>
</feature>
<accession>A0ABQ7Y3M7</accession>